<protein>
    <submittedName>
        <fullName evidence="1">Uncharacterized protein</fullName>
    </submittedName>
</protein>
<gene>
    <name evidence="1" type="ORF">H8L47_24560</name>
</gene>
<dbReference type="Proteomes" id="UP000646911">
    <property type="component" value="Unassembled WGS sequence"/>
</dbReference>
<evidence type="ECO:0000313" key="1">
    <source>
        <dbReference type="EMBL" id="MBC3910746.1"/>
    </source>
</evidence>
<accession>A0ABR6ZG94</accession>
<organism evidence="1 2">
    <name type="scientific">Undibacterium umbellatum</name>
    <dbReference type="NCBI Taxonomy" id="2762300"/>
    <lineage>
        <taxon>Bacteria</taxon>
        <taxon>Pseudomonadati</taxon>
        <taxon>Pseudomonadota</taxon>
        <taxon>Betaproteobacteria</taxon>
        <taxon>Burkholderiales</taxon>
        <taxon>Oxalobacteraceae</taxon>
        <taxon>Undibacterium</taxon>
    </lineage>
</organism>
<sequence length="144" mass="16179">MPLIDQLVEALHNLHKPHVERALQLYQSIQVPNGLTEEYFLHLQQNSPAMAAELPADGKEKLAAALAALYGVIQVLNRCATNFPFGRTLPLLPFVAEDRAVRAAQETLFDKMKDEFFAPSAFDDANAEIVYLNRLAMIRDMLQE</sequence>
<keyword evidence="2" id="KW-1185">Reference proteome</keyword>
<proteinExistence type="predicted"/>
<evidence type="ECO:0000313" key="2">
    <source>
        <dbReference type="Proteomes" id="UP000646911"/>
    </source>
</evidence>
<name>A0ABR6ZG94_9BURK</name>
<comment type="caution">
    <text evidence="1">The sequence shown here is derived from an EMBL/GenBank/DDBJ whole genome shotgun (WGS) entry which is preliminary data.</text>
</comment>
<dbReference type="RefSeq" id="WP_186956320.1">
    <property type="nucleotide sequence ID" value="NZ_JACOFX010000019.1"/>
</dbReference>
<dbReference type="EMBL" id="JACOFX010000019">
    <property type="protein sequence ID" value="MBC3910746.1"/>
    <property type="molecule type" value="Genomic_DNA"/>
</dbReference>
<reference evidence="1 2" key="1">
    <citation type="submission" date="2020-08" db="EMBL/GenBank/DDBJ databases">
        <title>Novel species isolated from subtropical streams in China.</title>
        <authorList>
            <person name="Lu H."/>
        </authorList>
    </citation>
    <scope>NUCLEOTIDE SEQUENCE [LARGE SCALE GENOMIC DNA]</scope>
    <source>
        <strain evidence="1 2">NL8W</strain>
    </source>
</reference>